<evidence type="ECO:0000256" key="2">
    <source>
        <dbReference type="ARBA" id="ARBA00023125"/>
    </source>
</evidence>
<evidence type="ECO:0000259" key="4">
    <source>
        <dbReference type="PROSITE" id="PS51898"/>
    </source>
</evidence>
<protein>
    <submittedName>
        <fullName evidence="5">Tyrosine-type recombinase/integrase</fullName>
    </submittedName>
</protein>
<name>A0ABW3JSU2_9FLAO</name>
<dbReference type="InterPro" id="IPR050090">
    <property type="entry name" value="Tyrosine_recombinase_XerCD"/>
</dbReference>
<keyword evidence="2" id="KW-0238">DNA-binding</keyword>
<dbReference type="PANTHER" id="PTHR30349:SF41">
    <property type="entry name" value="INTEGRASE_RECOMBINASE PROTEIN MJ0367-RELATED"/>
    <property type="match status" value="1"/>
</dbReference>
<dbReference type="InterPro" id="IPR010998">
    <property type="entry name" value="Integrase_recombinase_N"/>
</dbReference>
<comment type="similarity">
    <text evidence="1">Belongs to the 'phage' integrase family.</text>
</comment>
<gene>
    <name evidence="5" type="ORF">ACFQ1U_10135</name>
</gene>
<dbReference type="PROSITE" id="PS51898">
    <property type="entry name" value="TYR_RECOMBINASE"/>
    <property type="match status" value="1"/>
</dbReference>
<dbReference type="PANTHER" id="PTHR30349">
    <property type="entry name" value="PHAGE INTEGRASE-RELATED"/>
    <property type="match status" value="1"/>
</dbReference>
<dbReference type="InterPro" id="IPR011010">
    <property type="entry name" value="DNA_brk_join_enz"/>
</dbReference>
<dbReference type="Gene3D" id="1.10.150.130">
    <property type="match status" value="1"/>
</dbReference>
<comment type="caution">
    <text evidence="5">The sequence shown here is derived from an EMBL/GenBank/DDBJ whole genome shotgun (WGS) entry which is preliminary data.</text>
</comment>
<evidence type="ECO:0000256" key="1">
    <source>
        <dbReference type="ARBA" id="ARBA00008857"/>
    </source>
</evidence>
<dbReference type="Pfam" id="PF00589">
    <property type="entry name" value="Phage_integrase"/>
    <property type="match status" value="1"/>
</dbReference>
<evidence type="ECO:0000313" key="5">
    <source>
        <dbReference type="EMBL" id="MFD0993562.1"/>
    </source>
</evidence>
<dbReference type="EMBL" id="JBHTJR010000048">
    <property type="protein sequence ID" value="MFD0993562.1"/>
    <property type="molecule type" value="Genomic_DNA"/>
</dbReference>
<evidence type="ECO:0000313" key="6">
    <source>
        <dbReference type="Proteomes" id="UP001597062"/>
    </source>
</evidence>
<dbReference type="InterPro" id="IPR002104">
    <property type="entry name" value="Integrase_catalytic"/>
</dbReference>
<evidence type="ECO:0000256" key="3">
    <source>
        <dbReference type="ARBA" id="ARBA00023172"/>
    </source>
</evidence>
<accession>A0ABW3JSU2</accession>
<dbReference type="Gene3D" id="1.10.443.10">
    <property type="entry name" value="Intergrase catalytic core"/>
    <property type="match status" value="1"/>
</dbReference>
<feature type="domain" description="Tyr recombinase" evidence="4">
    <location>
        <begin position="182"/>
        <end position="354"/>
    </location>
</feature>
<dbReference type="SUPFAM" id="SSF56349">
    <property type="entry name" value="DNA breaking-rejoining enzymes"/>
    <property type="match status" value="1"/>
</dbReference>
<keyword evidence="3" id="KW-0233">DNA recombination</keyword>
<keyword evidence="6" id="KW-1185">Reference proteome</keyword>
<dbReference type="InterPro" id="IPR013762">
    <property type="entry name" value="Integrase-like_cat_sf"/>
</dbReference>
<reference evidence="6" key="1">
    <citation type="journal article" date="2019" name="Int. J. Syst. Evol. Microbiol.">
        <title>The Global Catalogue of Microorganisms (GCM) 10K type strain sequencing project: providing services to taxonomists for standard genome sequencing and annotation.</title>
        <authorList>
            <consortium name="The Broad Institute Genomics Platform"/>
            <consortium name="The Broad Institute Genome Sequencing Center for Infectious Disease"/>
            <person name="Wu L."/>
            <person name="Ma J."/>
        </authorList>
    </citation>
    <scope>NUCLEOTIDE SEQUENCE [LARGE SCALE GENOMIC DNA]</scope>
    <source>
        <strain evidence="6">CCUG 60527</strain>
    </source>
</reference>
<dbReference type="RefSeq" id="WP_386107949.1">
    <property type="nucleotide sequence ID" value="NZ_JBHTJR010000048.1"/>
</dbReference>
<organism evidence="5 6">
    <name type="scientific">Tenacibaculum geojense</name>
    <dbReference type="NCBI Taxonomy" id="915352"/>
    <lineage>
        <taxon>Bacteria</taxon>
        <taxon>Pseudomonadati</taxon>
        <taxon>Bacteroidota</taxon>
        <taxon>Flavobacteriia</taxon>
        <taxon>Flavobacteriales</taxon>
        <taxon>Flavobacteriaceae</taxon>
        <taxon>Tenacibaculum</taxon>
    </lineage>
</organism>
<sequence>MKKIALVPITHQNAKQIALKFPFDQELKSIVKKLTHVRWSQTHRTFYVANTPDVKKEITKLFTSNSIIIDDQTDKILHNHLPEDKKIELQRFKKWLIQKRLSSNTVNTYTEVTHYFLKYCELKNNHDYSPRLIEAFNFDFIVSKNKSISYQNQCINGIKKYLSYKGIEVESLQISRPQKEKKLPTVLSLEEIQQVFSVIHNMKHKTLMALIYSAGLRISEALRLKVKNIDSKRMLIHIEGAKGKKDRYTLLSPVFLVLLRKYYKVYQPKNYLFENKEGKMYSASSAQKILKTAINKAGINKRVTLHTLRHSFATHLLENGTDLRYIQELLGHNSPKTTMIYTHVSNNKLSNIKNPIDEMDF</sequence>
<dbReference type="Proteomes" id="UP001597062">
    <property type="component" value="Unassembled WGS sequence"/>
</dbReference>
<proteinExistence type="inferred from homology"/>